<protein>
    <submittedName>
        <fullName evidence="1">Uncharacterized protein</fullName>
    </submittedName>
</protein>
<accession>A0A0D9ZZA8</accession>
<sequence length="65" mass="7486">MERDCMGRFISFNFNRTTPGEPHCLGGARQYPMWQPMKPVAPMTRTEIPHPLARLTCAKARTFFS</sequence>
<dbReference type="Proteomes" id="UP000026961">
    <property type="component" value="Chromosome 5"/>
</dbReference>
<reference evidence="1" key="1">
    <citation type="submission" date="2015-04" db="UniProtKB">
        <authorList>
            <consortium name="EnsemblPlants"/>
        </authorList>
    </citation>
    <scope>IDENTIFICATION</scope>
</reference>
<dbReference type="HOGENOM" id="CLU_2945665_0_0_1"/>
<evidence type="ECO:0000313" key="2">
    <source>
        <dbReference type="Proteomes" id="UP000026961"/>
    </source>
</evidence>
<dbReference type="EnsemblPlants" id="OGLUM05G17840.1">
    <property type="protein sequence ID" value="OGLUM05G17840.1"/>
    <property type="gene ID" value="OGLUM05G17840"/>
</dbReference>
<dbReference type="AlphaFoldDB" id="A0A0D9ZZA8"/>
<evidence type="ECO:0000313" key="1">
    <source>
        <dbReference type="EnsemblPlants" id="OGLUM05G17840.1"/>
    </source>
</evidence>
<keyword evidence="2" id="KW-1185">Reference proteome</keyword>
<dbReference type="Gramene" id="OGLUM05G17840.1">
    <property type="protein sequence ID" value="OGLUM05G17840.1"/>
    <property type="gene ID" value="OGLUM05G17840"/>
</dbReference>
<proteinExistence type="predicted"/>
<reference evidence="1" key="2">
    <citation type="submission" date="2018-05" db="EMBL/GenBank/DDBJ databases">
        <title>OgluRS3 (Oryza glumaepatula Reference Sequence Version 3).</title>
        <authorList>
            <person name="Zhang J."/>
            <person name="Kudrna D."/>
            <person name="Lee S."/>
            <person name="Talag J."/>
            <person name="Welchert J."/>
            <person name="Wing R.A."/>
        </authorList>
    </citation>
    <scope>NUCLEOTIDE SEQUENCE [LARGE SCALE GENOMIC DNA]</scope>
</reference>
<organism evidence="1">
    <name type="scientific">Oryza glumipatula</name>
    <dbReference type="NCBI Taxonomy" id="40148"/>
    <lineage>
        <taxon>Eukaryota</taxon>
        <taxon>Viridiplantae</taxon>
        <taxon>Streptophyta</taxon>
        <taxon>Embryophyta</taxon>
        <taxon>Tracheophyta</taxon>
        <taxon>Spermatophyta</taxon>
        <taxon>Magnoliopsida</taxon>
        <taxon>Liliopsida</taxon>
        <taxon>Poales</taxon>
        <taxon>Poaceae</taxon>
        <taxon>BOP clade</taxon>
        <taxon>Oryzoideae</taxon>
        <taxon>Oryzeae</taxon>
        <taxon>Oryzinae</taxon>
        <taxon>Oryza</taxon>
    </lineage>
</organism>
<name>A0A0D9ZZA8_9ORYZ</name>